<keyword evidence="3" id="KW-1185">Reference proteome</keyword>
<protein>
    <submittedName>
        <fullName evidence="2">Uncharacterized protein</fullName>
    </submittedName>
</protein>
<dbReference type="AlphaFoldDB" id="A0AAD1UAY9"/>
<organism evidence="2 3">
    <name type="scientific">Euplotes crassus</name>
    <dbReference type="NCBI Taxonomy" id="5936"/>
    <lineage>
        <taxon>Eukaryota</taxon>
        <taxon>Sar</taxon>
        <taxon>Alveolata</taxon>
        <taxon>Ciliophora</taxon>
        <taxon>Intramacronucleata</taxon>
        <taxon>Spirotrichea</taxon>
        <taxon>Hypotrichia</taxon>
        <taxon>Euplotida</taxon>
        <taxon>Euplotidae</taxon>
        <taxon>Moneuplotes</taxon>
    </lineage>
</organism>
<reference evidence="2" key="1">
    <citation type="submission" date="2023-07" db="EMBL/GenBank/DDBJ databases">
        <authorList>
            <consortium name="AG Swart"/>
            <person name="Singh M."/>
            <person name="Singh A."/>
            <person name="Seah K."/>
            <person name="Emmerich C."/>
        </authorList>
    </citation>
    <scope>NUCLEOTIDE SEQUENCE</scope>
    <source>
        <strain evidence="2">DP1</strain>
    </source>
</reference>
<dbReference type="Proteomes" id="UP001295684">
    <property type="component" value="Unassembled WGS sequence"/>
</dbReference>
<keyword evidence="1" id="KW-0175">Coiled coil</keyword>
<evidence type="ECO:0000313" key="2">
    <source>
        <dbReference type="EMBL" id="CAI2365385.1"/>
    </source>
</evidence>
<accession>A0AAD1UAY9</accession>
<comment type="caution">
    <text evidence="2">The sequence shown here is derived from an EMBL/GenBank/DDBJ whole genome shotgun (WGS) entry which is preliminary data.</text>
</comment>
<feature type="coiled-coil region" evidence="1">
    <location>
        <begin position="76"/>
        <end position="103"/>
    </location>
</feature>
<gene>
    <name evidence="2" type="ORF">ECRASSUSDP1_LOCUS6727</name>
</gene>
<evidence type="ECO:0000313" key="3">
    <source>
        <dbReference type="Proteomes" id="UP001295684"/>
    </source>
</evidence>
<feature type="coiled-coil region" evidence="1">
    <location>
        <begin position="215"/>
        <end position="289"/>
    </location>
</feature>
<dbReference type="EMBL" id="CAMPGE010006530">
    <property type="protein sequence ID" value="CAI2365385.1"/>
    <property type="molecule type" value="Genomic_DNA"/>
</dbReference>
<sequence length="545" mass="63368">MDLPKCRNKKCPNISTFYLESKKLYVCQSCCHSKYSKVKPELLVTAGVPQNMLKTLGECIKLFSFSIDEDDDEELMEECKSLISKYDEEINQLEDKLQKAIAEEAYHEFIHVQSKAQNIFSELKKEPLYIEFSSQKIYDQTSERVTAGGPGPGHEDEPEDPAFLLYDVEDSDTKKLLSQNIQEMKKFKGKLEEVMNNEAKHDEVKDLYEPLNYNIQSLLEHIEDLTRNKDEEIRKYAELYKSELEQKGEMIKILHEQAENDAKRLKQQAKQTEQELEENEEKVKGLLSMQEEIDSKLFQGPPPKIDEQITNPGDVSYTNDEFNNFHEIVLGKKCSISINFDIGITCNDETQFGLIESPRKRFPPLHRICLNNVKEEDKEKIVFFMKNFLPKKFRIFSMCWGSELANIDGYFSHIIGLKPSIIRALRLWNFRISQRHIVRIFTTFKHLEEISPHKSILDINSVPNLEHRMKESRIKKVNVYQCGSKERGDWENDNSPLLNLLAGLAQSEDFRIGLELFYAVGCDITKEELRKILEDNGFGHVQDNL</sequence>
<proteinExistence type="predicted"/>
<name>A0AAD1UAY9_EUPCR</name>
<evidence type="ECO:0000256" key="1">
    <source>
        <dbReference type="SAM" id="Coils"/>
    </source>
</evidence>